<sequence length="354" mass="39345">MTPSEKYRFEHQVAINLTKTSVQEQTTMEFARRLQYLIVKWGELNGVAAGEALTNAFGPKCSLGWAGFANNKSSTIETQLDAGNIREVWGLANCLINNMPVLEDLFMTANASFFEEVLGPKAGARAFAVVQERKVQVLATASMPENVKYTFGIPDFLWPTKNSWANFGYGASLPQEVGGGLLWIGARIYKGCTETGLMTDSPDIFPPLSYQEIEAQCEGNAPPCKLQWLSANCFNIADNSFYAERATRNGYRIVAGPSGTTANMFQLALMLGFTHDDLLAFRVVMAAWLVQLNDHSLIEVILAAEAQMPSKYSMQWGRMSSDHDKWPDFQRIWPKGATLQTSWGPVFESFDFLP</sequence>
<evidence type="ECO:0000313" key="1">
    <source>
        <dbReference type="EMBL" id="CAE8647769.1"/>
    </source>
</evidence>
<reference evidence="1" key="1">
    <citation type="submission" date="2021-02" db="EMBL/GenBank/DDBJ databases">
        <authorList>
            <person name="Dougan E. K."/>
            <person name="Rhodes N."/>
            <person name="Thang M."/>
            <person name="Chan C."/>
        </authorList>
    </citation>
    <scope>NUCLEOTIDE SEQUENCE</scope>
</reference>
<dbReference type="AlphaFoldDB" id="A0A813ICP9"/>
<name>A0A813ICP9_POLGL</name>
<gene>
    <name evidence="1" type="ORF">PGLA2088_LOCUS5964</name>
</gene>
<dbReference type="EMBL" id="CAJNNW010005836">
    <property type="protein sequence ID" value="CAE8647769.1"/>
    <property type="molecule type" value="Genomic_DNA"/>
</dbReference>
<proteinExistence type="predicted"/>
<dbReference type="Proteomes" id="UP000626109">
    <property type="component" value="Unassembled WGS sequence"/>
</dbReference>
<organism evidence="1 2">
    <name type="scientific">Polarella glacialis</name>
    <name type="common">Dinoflagellate</name>
    <dbReference type="NCBI Taxonomy" id="89957"/>
    <lineage>
        <taxon>Eukaryota</taxon>
        <taxon>Sar</taxon>
        <taxon>Alveolata</taxon>
        <taxon>Dinophyceae</taxon>
        <taxon>Suessiales</taxon>
        <taxon>Suessiaceae</taxon>
        <taxon>Polarella</taxon>
    </lineage>
</organism>
<protein>
    <submittedName>
        <fullName evidence="1">Uncharacterized protein</fullName>
    </submittedName>
</protein>
<accession>A0A813ICP9</accession>
<evidence type="ECO:0000313" key="2">
    <source>
        <dbReference type="Proteomes" id="UP000626109"/>
    </source>
</evidence>
<comment type="caution">
    <text evidence="1">The sequence shown here is derived from an EMBL/GenBank/DDBJ whole genome shotgun (WGS) entry which is preliminary data.</text>
</comment>